<dbReference type="Proteomes" id="UP000535415">
    <property type="component" value="Unassembled WGS sequence"/>
</dbReference>
<comment type="caution">
    <text evidence="1">The sequence shown here is derived from an EMBL/GenBank/DDBJ whole genome shotgun (WGS) entry which is preliminary data.</text>
</comment>
<evidence type="ECO:0000313" key="1">
    <source>
        <dbReference type="EMBL" id="MBB5723253.1"/>
    </source>
</evidence>
<gene>
    <name evidence="1" type="ORF">FHS72_002893</name>
</gene>
<organism evidence="1 2">
    <name type="scientific">Yoonia ponticola</name>
    <dbReference type="NCBI Taxonomy" id="1524255"/>
    <lineage>
        <taxon>Bacteria</taxon>
        <taxon>Pseudomonadati</taxon>
        <taxon>Pseudomonadota</taxon>
        <taxon>Alphaproteobacteria</taxon>
        <taxon>Rhodobacterales</taxon>
        <taxon>Paracoccaceae</taxon>
        <taxon>Yoonia</taxon>
    </lineage>
</organism>
<dbReference type="AlphaFoldDB" id="A0A7W9BMG5"/>
<evidence type="ECO:0000313" key="2">
    <source>
        <dbReference type="Proteomes" id="UP000535415"/>
    </source>
</evidence>
<proteinExistence type="predicted"/>
<accession>A0A7W9BMG5</accession>
<name>A0A7W9BMG5_9RHOB</name>
<protein>
    <submittedName>
        <fullName evidence="1">Uncharacterized protein</fullName>
    </submittedName>
</protein>
<keyword evidence="2" id="KW-1185">Reference proteome</keyword>
<sequence length="71" mass="8324">MRPSPLIMYHKYAGVCYFAWKFVFCIRAGTVVDDLGLLEEGLARAVLPDTVARLGLMYDFERIWYREIYNV</sequence>
<reference evidence="1 2" key="1">
    <citation type="submission" date="2020-08" db="EMBL/GenBank/DDBJ databases">
        <title>Genomic Encyclopedia of Type Strains, Phase IV (KMG-IV): sequencing the most valuable type-strain genomes for metagenomic binning, comparative biology and taxonomic classification.</title>
        <authorList>
            <person name="Goeker M."/>
        </authorList>
    </citation>
    <scope>NUCLEOTIDE SEQUENCE [LARGE SCALE GENOMIC DNA]</scope>
    <source>
        <strain evidence="1 2">DSM 101064</strain>
    </source>
</reference>
<dbReference type="EMBL" id="JACIJM010000009">
    <property type="protein sequence ID" value="MBB5723253.1"/>
    <property type="molecule type" value="Genomic_DNA"/>
</dbReference>